<comment type="cofactor">
    <cofactor evidence="1">
        <name>Mn(2+)</name>
        <dbReference type="ChEBI" id="CHEBI:29035"/>
    </cofactor>
</comment>
<dbReference type="PANTHER" id="PTHR14950:SF70">
    <property type="entry name" value="ENDORIBONUCLEASE DICER HOMOLOG 2"/>
    <property type="match status" value="1"/>
</dbReference>
<dbReference type="GO" id="GO:0003723">
    <property type="term" value="F:RNA binding"/>
    <property type="evidence" value="ECO:0007669"/>
    <property type="project" value="UniProtKB-KW"/>
</dbReference>
<evidence type="ECO:0000256" key="9">
    <source>
        <dbReference type="ARBA" id="ARBA00022842"/>
    </source>
</evidence>
<reference evidence="15 16" key="1">
    <citation type="submission" date="2019-01" db="EMBL/GenBank/DDBJ databases">
        <title>Sequencing of cultivated peanut Arachis hypogaea provides insights into genome evolution and oil improvement.</title>
        <authorList>
            <person name="Chen X."/>
        </authorList>
    </citation>
    <scope>NUCLEOTIDE SEQUENCE [LARGE SCALE GENOMIC DNA]</scope>
    <source>
        <strain evidence="16">cv. Fuhuasheng</strain>
        <tissue evidence="15">Leaves</tissue>
    </source>
</reference>
<evidence type="ECO:0000259" key="13">
    <source>
        <dbReference type="PROSITE" id="PS50142"/>
    </source>
</evidence>
<comment type="cofactor">
    <cofactor evidence="2">
        <name>Mg(2+)</name>
        <dbReference type="ChEBI" id="CHEBI:18420"/>
    </cofactor>
</comment>
<dbReference type="Pfam" id="PF02170">
    <property type="entry name" value="PAZ"/>
    <property type="match status" value="1"/>
</dbReference>
<evidence type="ECO:0000256" key="12">
    <source>
        <dbReference type="SAM" id="Coils"/>
    </source>
</evidence>
<name>A0A444YL19_ARAHY</name>
<evidence type="ECO:0000256" key="3">
    <source>
        <dbReference type="ARBA" id="ARBA00022722"/>
    </source>
</evidence>
<dbReference type="GO" id="GO:0046872">
    <property type="term" value="F:metal ion binding"/>
    <property type="evidence" value="ECO:0007669"/>
    <property type="project" value="UniProtKB-KW"/>
</dbReference>
<keyword evidence="10" id="KW-0694">RNA-binding</keyword>
<keyword evidence="9" id="KW-0460">Magnesium</keyword>
<dbReference type="SUPFAM" id="SSF69065">
    <property type="entry name" value="RNase III domain-like"/>
    <property type="match status" value="2"/>
</dbReference>
<dbReference type="InterPro" id="IPR036085">
    <property type="entry name" value="PAZ_dom_sf"/>
</dbReference>
<evidence type="ECO:0000313" key="15">
    <source>
        <dbReference type="EMBL" id="RYR02646.1"/>
    </source>
</evidence>
<dbReference type="SUPFAM" id="SSF54768">
    <property type="entry name" value="dsRNA-binding domain-like"/>
    <property type="match status" value="1"/>
</dbReference>
<dbReference type="STRING" id="3818.A0A444YL19"/>
<dbReference type="GO" id="GO:0004525">
    <property type="term" value="F:ribonuclease III activity"/>
    <property type="evidence" value="ECO:0007669"/>
    <property type="project" value="InterPro"/>
</dbReference>
<keyword evidence="8" id="KW-0378">Hydrolase</keyword>
<sequence length="975" mass="110305">MEEFVNDAYIPSELVNCSSDACTVTYYCYLIELKQDYDDPIGVHDIVLALRTELDPEIASTKFEMRVERGNLLLSLRQVETIHLSPHLVQRCRRFQTTLFRILLHNDDVSDEFCLGDEPQIDYLLLPATTLNQRLSNSSIDWKTVSSVPFLSEDQCNCWYYPHPVMTKTGLVCSCKLQNCVVKAFHNGSIYIIDGIMDLNGNSRLRNGGKRAPTYKEHFKNNYGIQLQFENQTLLDARSLFKVKNYLHKGRQMKQKGSTSMMPAELPPEVCSVIMSPISISTIYSFTFIPSIMHRLESLLMAFGLKKMLLDNCMQKDIPVFKLLKAITTKECQEDYDCESLGTLGNSFLRYAATQQLFKTNQNLREGSLTQMRDKIICNAALFTFGSSQRLPGFIRKGHFNPKQWIIPGDNSKFLSLTEEVISSRTRVYVCGMKRKMKHKVVADVVAALIGTFVSTGLGGEEAALSFMNWIGIKVDTNVIPYEIHLNVSPEKLVNVTLLESLLNYIFREPSLLVEALTDGSYNCTENYQRLEFLGDAVLDYLITQYFYKEYHNESSELLTIMRTISVTNECFALSAIRAKLHEHIIRDSKELDKRIAATVNEVEKLSVKSTFGWELDICFPNVLADIIESLAGAIYVDSGYNKEAVFQSIRPLLEPLVTPETAQLQPLGELHELCQRGTYQRKKSRVACGNGVTVSIEVKAKEITCKHTAKANNEKTAEKVASKEVIKLLKVTNFDSMQFLLFGSLFCILSVVLDKNIGEDASGHEECHAEEEQPCIDKDQVEGESAVICETHFEEEGPLINEMHSQQLESASNGVRKSCEINFEAELIALTQQGILKVEHVPLLASFLTAQPSMRLTDLPSVRCSFGYYVLWEFLHYIESTPLRVLLEDGCARFLGFFDALSMFPFDITWLNKYKMQIVSPPADAPSRALEKAVKEIEIIDQQLAILQAKKADLQERASELSSILDSPYSVFQQ</sequence>
<dbReference type="SMART" id="SM00535">
    <property type="entry name" value="RIBOc"/>
    <property type="match status" value="2"/>
</dbReference>
<gene>
    <name evidence="15" type="ORF">Ahy_B06g081448</name>
</gene>
<keyword evidence="6" id="KW-0547">Nucleotide-binding</keyword>
<dbReference type="InterPro" id="IPR036389">
    <property type="entry name" value="RNase_III_sf"/>
</dbReference>
<dbReference type="PROSITE" id="PS00517">
    <property type="entry name" value="RNASE_3_1"/>
    <property type="match status" value="1"/>
</dbReference>
<evidence type="ECO:0000256" key="2">
    <source>
        <dbReference type="ARBA" id="ARBA00001946"/>
    </source>
</evidence>
<keyword evidence="7" id="KW-0255">Endonuclease</keyword>
<evidence type="ECO:0000256" key="7">
    <source>
        <dbReference type="ARBA" id="ARBA00022759"/>
    </source>
</evidence>
<evidence type="ECO:0000256" key="4">
    <source>
        <dbReference type="ARBA" id="ARBA00022723"/>
    </source>
</evidence>
<keyword evidence="11" id="KW-0464">Manganese</keyword>
<dbReference type="SMART" id="SM00949">
    <property type="entry name" value="PAZ"/>
    <property type="match status" value="1"/>
</dbReference>
<evidence type="ECO:0000259" key="14">
    <source>
        <dbReference type="PROSITE" id="PS50821"/>
    </source>
</evidence>
<dbReference type="Pfam" id="PF00636">
    <property type="entry name" value="Ribonuclease_3"/>
    <property type="match status" value="2"/>
</dbReference>
<evidence type="ECO:0000256" key="11">
    <source>
        <dbReference type="ARBA" id="ARBA00023211"/>
    </source>
</evidence>
<dbReference type="InterPro" id="IPR003100">
    <property type="entry name" value="PAZ_dom"/>
</dbReference>
<dbReference type="GO" id="GO:0005634">
    <property type="term" value="C:nucleus"/>
    <property type="evidence" value="ECO:0007669"/>
    <property type="project" value="TreeGrafter"/>
</dbReference>
<keyword evidence="5" id="KW-0677">Repeat</keyword>
<dbReference type="InterPro" id="IPR000999">
    <property type="entry name" value="RNase_III_dom"/>
</dbReference>
<comment type="caution">
    <text evidence="15">The sequence shown here is derived from an EMBL/GenBank/DDBJ whole genome shotgun (WGS) entry which is preliminary data.</text>
</comment>
<feature type="domain" description="RNase III" evidence="13">
    <location>
        <begin position="323"/>
        <end position="451"/>
    </location>
</feature>
<feature type="domain" description="RNase III" evidence="13">
    <location>
        <begin position="496"/>
        <end position="640"/>
    </location>
</feature>
<keyword evidence="12" id="KW-0175">Coiled coil</keyword>
<keyword evidence="16" id="KW-1185">Reference proteome</keyword>
<dbReference type="GO" id="GO:0005737">
    <property type="term" value="C:cytoplasm"/>
    <property type="evidence" value="ECO:0007669"/>
    <property type="project" value="TreeGrafter"/>
</dbReference>
<dbReference type="FunFam" id="1.10.1520.10:FF:000004">
    <property type="entry name" value="Endoribonuclease dicer-like 1"/>
    <property type="match status" value="1"/>
</dbReference>
<dbReference type="PROSITE" id="PS50821">
    <property type="entry name" value="PAZ"/>
    <property type="match status" value="1"/>
</dbReference>
<dbReference type="Gene3D" id="1.10.1520.10">
    <property type="entry name" value="Ribonuclease III domain"/>
    <property type="match status" value="2"/>
</dbReference>
<evidence type="ECO:0000256" key="6">
    <source>
        <dbReference type="ARBA" id="ARBA00022741"/>
    </source>
</evidence>
<evidence type="ECO:0000256" key="8">
    <source>
        <dbReference type="ARBA" id="ARBA00022801"/>
    </source>
</evidence>
<feature type="domain" description="PAZ" evidence="14">
    <location>
        <begin position="164"/>
        <end position="275"/>
    </location>
</feature>
<proteinExistence type="predicted"/>
<dbReference type="Proteomes" id="UP000289738">
    <property type="component" value="Chromosome B06"/>
</dbReference>
<evidence type="ECO:0000256" key="1">
    <source>
        <dbReference type="ARBA" id="ARBA00001936"/>
    </source>
</evidence>
<dbReference type="CDD" id="cd00593">
    <property type="entry name" value="RIBOc"/>
    <property type="match status" value="2"/>
</dbReference>
<dbReference type="Gene3D" id="2.170.260.10">
    <property type="entry name" value="paz domain"/>
    <property type="match status" value="1"/>
</dbReference>
<evidence type="ECO:0000256" key="10">
    <source>
        <dbReference type="ARBA" id="ARBA00022884"/>
    </source>
</evidence>
<protein>
    <recommendedName>
        <fullName evidence="17">RNase III domain-containing protein</fullName>
    </recommendedName>
</protein>
<evidence type="ECO:0008006" key="17">
    <source>
        <dbReference type="Google" id="ProtNLM"/>
    </source>
</evidence>
<dbReference type="PANTHER" id="PTHR14950">
    <property type="entry name" value="DICER-RELATED"/>
    <property type="match status" value="1"/>
</dbReference>
<accession>A0A444YL19</accession>
<keyword evidence="3" id="KW-0540">Nuclease</keyword>
<dbReference type="EMBL" id="SDMP01000016">
    <property type="protein sequence ID" value="RYR02646.1"/>
    <property type="molecule type" value="Genomic_DNA"/>
</dbReference>
<organism evidence="15 16">
    <name type="scientific">Arachis hypogaea</name>
    <name type="common">Peanut</name>
    <dbReference type="NCBI Taxonomy" id="3818"/>
    <lineage>
        <taxon>Eukaryota</taxon>
        <taxon>Viridiplantae</taxon>
        <taxon>Streptophyta</taxon>
        <taxon>Embryophyta</taxon>
        <taxon>Tracheophyta</taxon>
        <taxon>Spermatophyta</taxon>
        <taxon>Magnoliopsida</taxon>
        <taxon>eudicotyledons</taxon>
        <taxon>Gunneridae</taxon>
        <taxon>Pentapetalae</taxon>
        <taxon>rosids</taxon>
        <taxon>fabids</taxon>
        <taxon>Fabales</taxon>
        <taxon>Fabaceae</taxon>
        <taxon>Papilionoideae</taxon>
        <taxon>50 kb inversion clade</taxon>
        <taxon>dalbergioids sensu lato</taxon>
        <taxon>Dalbergieae</taxon>
        <taxon>Pterocarpus clade</taxon>
        <taxon>Arachis</taxon>
    </lineage>
</organism>
<dbReference type="GO" id="GO:0030422">
    <property type="term" value="P:siRNA processing"/>
    <property type="evidence" value="ECO:0007669"/>
    <property type="project" value="TreeGrafter"/>
</dbReference>
<feature type="coiled-coil region" evidence="12">
    <location>
        <begin position="931"/>
        <end position="965"/>
    </location>
</feature>
<evidence type="ECO:0000313" key="16">
    <source>
        <dbReference type="Proteomes" id="UP000289738"/>
    </source>
</evidence>
<dbReference type="SUPFAM" id="SSF101690">
    <property type="entry name" value="PAZ domain"/>
    <property type="match status" value="1"/>
</dbReference>
<keyword evidence="4" id="KW-0479">Metal-binding</keyword>
<dbReference type="AlphaFoldDB" id="A0A444YL19"/>
<dbReference type="PROSITE" id="PS50142">
    <property type="entry name" value="RNASE_3_2"/>
    <property type="match status" value="2"/>
</dbReference>
<evidence type="ECO:0000256" key="5">
    <source>
        <dbReference type="ARBA" id="ARBA00022737"/>
    </source>
</evidence>
<dbReference type="GO" id="GO:0000166">
    <property type="term" value="F:nucleotide binding"/>
    <property type="evidence" value="ECO:0007669"/>
    <property type="project" value="UniProtKB-KW"/>
</dbReference>